<dbReference type="AlphaFoldDB" id="A0ABD1I9Z8"/>
<comment type="caution">
    <text evidence="1">The sequence shown here is derived from an EMBL/GenBank/DDBJ whole genome shotgun (WGS) entry which is preliminary data.</text>
</comment>
<dbReference type="EMBL" id="JBEAFC010000003">
    <property type="protein sequence ID" value="KAL1564323.1"/>
    <property type="molecule type" value="Genomic_DNA"/>
</dbReference>
<sequence>MPRCIYLSGVKERKRSKRNSIQETWRRKNKSKNYKSFIDQSLHAHKRKEIREGLRDGLPLHVNTPNTTQFRSTILKFAKVFARERAVIGVEISKSCGNLSERG</sequence>
<dbReference type="Proteomes" id="UP001567538">
    <property type="component" value="Unassembled WGS sequence"/>
</dbReference>
<proteinExistence type="predicted"/>
<keyword evidence="2" id="KW-1185">Reference proteome</keyword>
<organism evidence="1 2">
    <name type="scientific">Salvia divinorum</name>
    <name type="common">Maria pastora</name>
    <name type="synonym">Diviner's sage</name>
    <dbReference type="NCBI Taxonomy" id="28513"/>
    <lineage>
        <taxon>Eukaryota</taxon>
        <taxon>Viridiplantae</taxon>
        <taxon>Streptophyta</taxon>
        <taxon>Embryophyta</taxon>
        <taxon>Tracheophyta</taxon>
        <taxon>Spermatophyta</taxon>
        <taxon>Magnoliopsida</taxon>
        <taxon>eudicotyledons</taxon>
        <taxon>Gunneridae</taxon>
        <taxon>Pentapetalae</taxon>
        <taxon>asterids</taxon>
        <taxon>lamiids</taxon>
        <taxon>Lamiales</taxon>
        <taxon>Lamiaceae</taxon>
        <taxon>Nepetoideae</taxon>
        <taxon>Mentheae</taxon>
        <taxon>Salviinae</taxon>
        <taxon>Salvia</taxon>
        <taxon>Salvia subgen. Calosphace</taxon>
    </lineage>
</organism>
<reference evidence="1 2" key="1">
    <citation type="submission" date="2024-06" db="EMBL/GenBank/DDBJ databases">
        <title>A chromosome level genome sequence of Diviner's sage (Salvia divinorum).</title>
        <authorList>
            <person name="Ford S.A."/>
            <person name="Ro D.-K."/>
            <person name="Ness R.W."/>
            <person name="Phillips M.A."/>
        </authorList>
    </citation>
    <scope>NUCLEOTIDE SEQUENCE [LARGE SCALE GENOMIC DNA]</scope>
    <source>
        <strain evidence="1">SAF-2024a</strain>
        <tissue evidence="1">Leaf</tissue>
    </source>
</reference>
<name>A0ABD1I9Z8_SALDI</name>
<evidence type="ECO:0000313" key="2">
    <source>
        <dbReference type="Proteomes" id="UP001567538"/>
    </source>
</evidence>
<gene>
    <name evidence="1" type="ORF">AAHA92_06679</name>
</gene>
<accession>A0ABD1I9Z8</accession>
<protein>
    <submittedName>
        <fullName evidence="1">Uncharacterized protein</fullName>
    </submittedName>
</protein>
<evidence type="ECO:0000313" key="1">
    <source>
        <dbReference type="EMBL" id="KAL1564323.1"/>
    </source>
</evidence>